<reference evidence="1 2" key="1">
    <citation type="submission" date="2016-01" db="EMBL/GenBank/DDBJ databases">
        <title>Genome sequence of the acidophilic iron oxidising Ferrovum strain Z-31.</title>
        <authorList>
            <person name="Poehlein A."/>
            <person name="Ullrich S.R."/>
            <person name="Schloemann M."/>
            <person name="Muehling M."/>
            <person name="Daniel R."/>
        </authorList>
    </citation>
    <scope>NUCLEOTIDE SEQUENCE [LARGE SCALE GENOMIC DNA]</scope>
    <source>
        <strain evidence="1 2">Z-31</strain>
    </source>
</reference>
<dbReference type="Proteomes" id="UP000075653">
    <property type="component" value="Unassembled WGS sequence"/>
</dbReference>
<dbReference type="InterPro" id="IPR032719">
    <property type="entry name" value="WbsX"/>
</dbReference>
<name>A0A149VXW2_9PROT</name>
<dbReference type="STRING" id="1789004.FEMY_14160"/>
<protein>
    <submittedName>
        <fullName evidence="1">Rhamnan synthesis protein F</fullName>
    </submittedName>
</protein>
<dbReference type="InterPro" id="IPR029044">
    <property type="entry name" value="Nucleotide-diphossugar_trans"/>
</dbReference>
<dbReference type="Gene3D" id="3.20.20.80">
    <property type="entry name" value="Glycosidases"/>
    <property type="match status" value="1"/>
</dbReference>
<dbReference type="PANTHER" id="PTHR41244:SF1">
    <property type="entry name" value="GLYCOSYLTRANSFERASE"/>
    <property type="match status" value="1"/>
</dbReference>
<dbReference type="Gene3D" id="3.90.550.10">
    <property type="entry name" value="Spore Coat Polysaccharide Biosynthesis Protein SpsA, Chain A"/>
    <property type="match status" value="1"/>
</dbReference>
<dbReference type="InterPro" id="IPR007739">
    <property type="entry name" value="RgpF"/>
</dbReference>
<dbReference type="SUPFAM" id="SSF53448">
    <property type="entry name" value="Nucleotide-diphospho-sugar transferases"/>
    <property type="match status" value="1"/>
</dbReference>
<keyword evidence="2" id="KW-1185">Reference proteome</keyword>
<proteinExistence type="predicted"/>
<organism evidence="1 2">
    <name type="scientific">Ferrovum myxofaciens</name>
    <dbReference type="NCBI Taxonomy" id="416213"/>
    <lineage>
        <taxon>Bacteria</taxon>
        <taxon>Pseudomonadati</taxon>
        <taxon>Pseudomonadota</taxon>
        <taxon>Betaproteobacteria</taxon>
        <taxon>Ferrovales</taxon>
        <taxon>Ferrovaceae</taxon>
        <taxon>Ferrovum</taxon>
    </lineage>
</organism>
<evidence type="ECO:0000313" key="2">
    <source>
        <dbReference type="Proteomes" id="UP000075653"/>
    </source>
</evidence>
<dbReference type="PATRIC" id="fig|1789004.3.peg.1435"/>
<gene>
    <name evidence="1" type="ORF">FEMY_14160</name>
</gene>
<dbReference type="EMBL" id="LRRD01000026">
    <property type="protein sequence ID" value="KXW58065.1"/>
    <property type="molecule type" value="Genomic_DNA"/>
</dbReference>
<dbReference type="AlphaFoldDB" id="A0A149VXW2"/>
<evidence type="ECO:0000313" key="1">
    <source>
        <dbReference type="EMBL" id="KXW58065.1"/>
    </source>
</evidence>
<dbReference type="PANTHER" id="PTHR41244">
    <property type="entry name" value="RHAMNAN SYNTHESIS F"/>
    <property type="match status" value="1"/>
</dbReference>
<dbReference type="Pfam" id="PF05045">
    <property type="entry name" value="RgpF"/>
    <property type="match status" value="1"/>
</dbReference>
<dbReference type="Pfam" id="PF14307">
    <property type="entry name" value="Glyco_tran_WbsX"/>
    <property type="match status" value="2"/>
</dbReference>
<comment type="caution">
    <text evidence="1">The sequence shown here is derived from an EMBL/GenBank/DDBJ whole genome shotgun (WGS) entry which is preliminary data.</text>
</comment>
<sequence>MLDNSIFPEGRSGGQIDPYSVQIIVGHHLNSIRSLISMVGIVIKRPELFHRFFRVVRLGGWGYALSLTARKLGLARSPCDKPQAYALSASQKEKLQREKFRTVPFYLDPSPSTDFPLTPKKVAVHLHLYYDDMTEMCIQYLRHVPQEFDLFVSVPGKRNAKNYQSRLKQGIPRVNQVVVENVPNQGRDIAPFIIQFGTRLATYDYIAHFHTKKSPHVTHFDGWFNSLMNLLCGSENGIRQILHLLEEDARVIYPAGNKGALWDATGWLENRDIARSFLFAHNLFDVDEFPFAEFPQGSMFWAKAECLKQFLSLPLSYHDFPKEPIPADATLAHALERLVLMFTTTSTGRNYRLEAPELSCESLEYYEEQNDYSSTRVHHDIKILADYQPCFFSSEKTGKNGWDAVRSATPLFEGHYQQHIPHDDLGYYDQSAGQTLLEKQAEMMRKSGVHGIIFPLDWRQGSPVFEQPMECLRTAPQITLAYCFCWTGGLDQNDLPGARHLIDYLIPFFKDPRYLKVDHRPMVLIGDSDTHRAVKSCETLWRQECQSHEIHPPFWVGRLNSTGDLPADSGFDAFVEPILLDEIGKEIPPINQNLYPYWPLKASVFDYGEVADHYAGQSHESPLLCFRSLVPAWDNMARPQEESDALLHRANPEKMQQWLSRLIEDTEARLPPDHRFIVVNGWNEWGHGAHLEPDIKFGYGYLNAIGRALCDYPYDGFDYIRPVPDLHLEFILAPGVSQRLQSEFLTRKYFLHGLAQFCLTQGFQLTIHNFQIAAELRALGIVCNGRIGREVDFVIEFSEPVIFPPDSLVALVKMGLRHRGFHISATPCNDPDFVHEETTPNFSIGYWQRGALNLRPPGTWRGSKVCPQAIYFKVSPSLRSNHQKLEKVATIVRFHHGADPDILMRSLYSLLAQADCKVQPWLALQDLMDEEMDSLQHKLDGMPWPDECRPMIRRYASSLDTPDVRSLMLNDTMKAIGKGYVAFLDYDDILFSHAYRTLLARLENVDKNATFGRVFSTTVDSDTGLILNREKKYTLGQTYQDYLQLNHAPLHSFMLNLDLIDLTRIHYFDDMKFLEDYYLTLQIFSAEKTDWSSLQDSIFIGDYIHRRGDKKHTLALSDSKQRNHLLEQKEYRLCEERVVALRQRISDALPPASVS</sequence>
<accession>A0A149VXW2</accession>